<evidence type="ECO:0000313" key="1">
    <source>
        <dbReference type="EMBL" id="UYF92209.1"/>
    </source>
</evidence>
<reference evidence="1" key="1">
    <citation type="submission" date="2022-09" db="EMBL/GenBank/DDBJ databases">
        <title>The genome sequence of Rhodococcus aetherivorans N1.</title>
        <authorList>
            <person name="Jiang W."/>
        </authorList>
    </citation>
    <scope>NUCLEOTIDE SEQUENCE</scope>
    <source>
        <strain evidence="1">N1</strain>
    </source>
</reference>
<gene>
    <name evidence="1" type="ORF">OCS65_17080</name>
</gene>
<protein>
    <submittedName>
        <fullName evidence="1">Uncharacterized protein</fullName>
    </submittedName>
</protein>
<name>A0A059MSS1_9NOCA</name>
<dbReference type="Proteomes" id="UP001163947">
    <property type="component" value="Chromosome"/>
</dbReference>
<dbReference type="KEGG" id="rav:AAT18_11870"/>
<dbReference type="AlphaFoldDB" id="A0A059MSS1"/>
<evidence type="ECO:0000313" key="2">
    <source>
        <dbReference type="Proteomes" id="UP001163947"/>
    </source>
</evidence>
<sequence>MFWKIVGVVALVWIALVVVGALAEHLFGILVVSALIFGGYMLYKAVAGSKDDHITHV</sequence>
<accession>A0A0F6VII0</accession>
<accession>A0A059MSS1</accession>
<proteinExistence type="predicted"/>
<dbReference type="GeneID" id="83622167"/>
<dbReference type="RefSeq" id="WP_029543328.1">
    <property type="nucleotide sequence ID" value="NZ_BAAAYP010000012.1"/>
</dbReference>
<dbReference type="EMBL" id="CP106982">
    <property type="protein sequence ID" value="UYF92209.1"/>
    <property type="molecule type" value="Genomic_DNA"/>
</dbReference>
<organism evidence="1 2">
    <name type="scientific">Rhodococcus aetherivorans</name>
    <dbReference type="NCBI Taxonomy" id="191292"/>
    <lineage>
        <taxon>Bacteria</taxon>
        <taxon>Bacillati</taxon>
        <taxon>Actinomycetota</taxon>
        <taxon>Actinomycetes</taxon>
        <taxon>Mycobacteriales</taxon>
        <taxon>Nocardiaceae</taxon>
        <taxon>Rhodococcus</taxon>
    </lineage>
</organism>